<feature type="binding site" evidence="23">
    <location>
        <position position="282"/>
    </location>
    <ligand>
        <name>Cu(2+)</name>
        <dbReference type="ChEBI" id="CHEBI:29036"/>
        <label>1</label>
        <note>catalytic</note>
    </ligand>
</feature>
<comment type="similarity">
    <text evidence="3">In the C-terminal section; belongs to the peptidyl-alpha-hydroxyglycine alpha-amidating lyase family.</text>
</comment>
<comment type="subcellular location">
    <subcellularLocation>
        <location evidence="2">Cytoplasmic vesicle</location>
    </subcellularLocation>
    <subcellularLocation>
        <location evidence="20">Endomembrane system</location>
        <topology evidence="20">Single-pass membrane protein</topology>
    </subcellularLocation>
</comment>
<evidence type="ECO:0000256" key="21">
    <source>
        <dbReference type="ARBA" id="ARBA00048431"/>
    </source>
</evidence>
<feature type="binding site" evidence="23">
    <location>
        <position position="516"/>
    </location>
    <ligand>
        <name>Zn(2+)</name>
        <dbReference type="ChEBI" id="CHEBI:29105"/>
        <note>catalytic</note>
    </ligand>
</feature>
<keyword evidence="8" id="KW-0677">Repeat</keyword>
<evidence type="ECO:0000256" key="11">
    <source>
        <dbReference type="ARBA" id="ARBA00023002"/>
    </source>
</evidence>
<feature type="disulfide bond" evidence="24">
    <location>
        <begin position="261"/>
        <end position="283"/>
    </location>
</feature>
<evidence type="ECO:0000256" key="17">
    <source>
        <dbReference type="ARBA" id="ARBA00023239"/>
    </source>
</evidence>
<keyword evidence="13" id="KW-0503">Monooxygenase</keyword>
<feature type="binding site" evidence="22">
    <location>
        <position position="532"/>
    </location>
    <ligand>
        <name>a protein</name>
        <dbReference type="ChEBI" id="CHEBI:16541"/>
    </ligand>
    <ligandPart>
        <name>C-terminal Xaa-(2S)-2-hydroxyglycine residue</name>
        <dbReference type="ChEBI" id="CHEBI:142768"/>
    </ligandPart>
</feature>
<keyword evidence="9 23" id="KW-0862">Zinc</keyword>
<evidence type="ECO:0000256" key="5">
    <source>
        <dbReference type="ARBA" id="ARBA00022692"/>
    </source>
</evidence>
<dbReference type="InterPro" id="IPR014783">
    <property type="entry name" value="Cu2_ascorb_mOase_CS-2"/>
</dbReference>
<keyword evidence="18" id="KW-0511">Multifunctional enzyme</keyword>
<dbReference type="PRINTS" id="PR00790">
    <property type="entry name" value="PAMONOXGNASE"/>
</dbReference>
<evidence type="ECO:0000256" key="6">
    <source>
        <dbReference type="ARBA" id="ARBA00022723"/>
    </source>
</evidence>
<dbReference type="InterPro" id="IPR001258">
    <property type="entry name" value="NHL_repeat"/>
</dbReference>
<evidence type="ECO:0000313" key="29">
    <source>
        <dbReference type="EMBL" id="KAI7845909.1"/>
    </source>
</evidence>
<dbReference type="PROSITE" id="PS00084">
    <property type="entry name" value="CU2_MONOOXYGENASE_1"/>
    <property type="match status" value="1"/>
</dbReference>
<comment type="cofactor">
    <cofactor evidence="23">
        <name>Cu(2+)</name>
        <dbReference type="ChEBI" id="CHEBI:29036"/>
    </cofactor>
    <text evidence="23">Binds 2 Cu(2+) ions per subunit.</text>
</comment>
<protein>
    <recommendedName>
        <fullName evidence="31">Peptidylglycine monooxygenase</fullName>
    </recommendedName>
</protein>
<feature type="disulfide bond" evidence="24">
    <location>
        <begin position="84"/>
        <end position="102"/>
    </location>
</feature>
<evidence type="ECO:0000256" key="12">
    <source>
        <dbReference type="ARBA" id="ARBA00023008"/>
    </source>
</evidence>
<feature type="binding site" evidence="23">
    <location>
        <position position="349"/>
    </location>
    <ligand>
        <name>Ca(2+)</name>
        <dbReference type="ChEBI" id="CHEBI:29108"/>
        <note>structural</note>
    </ligand>
</feature>
<keyword evidence="15 24" id="KW-1015">Disulfide bond</keyword>
<evidence type="ECO:0000256" key="10">
    <source>
        <dbReference type="ARBA" id="ARBA00022989"/>
    </source>
</evidence>
<dbReference type="EMBL" id="JADXDR010000012">
    <property type="protein sequence ID" value="KAI7845909.1"/>
    <property type="molecule type" value="Genomic_DNA"/>
</dbReference>
<feature type="non-terminal residue" evidence="29">
    <location>
        <position position="651"/>
    </location>
</feature>
<feature type="binding site" evidence="23">
    <location>
        <position position="144"/>
    </location>
    <ligand>
        <name>Cu(2+)</name>
        <dbReference type="ChEBI" id="CHEBI:29036"/>
        <label>1</label>
        <note>catalytic</note>
    </ligand>
</feature>
<evidence type="ECO:0000256" key="23">
    <source>
        <dbReference type="PIRSR" id="PIRSR600720-2"/>
    </source>
</evidence>
<feature type="domain" description="Copper type II ascorbate-dependent monooxygenase C-terminal" evidence="28">
    <location>
        <begin position="173"/>
        <end position="294"/>
    </location>
</feature>
<feature type="binding site" evidence="23">
    <location>
        <position position="418"/>
    </location>
    <ligand>
        <name>Zn(2+)</name>
        <dbReference type="ChEBI" id="CHEBI:29105"/>
        <note>catalytic</note>
    </ligand>
</feature>
<dbReference type="Gene3D" id="2.60.120.310">
    <property type="entry name" value="Copper type II, ascorbate-dependent monooxygenase, N-terminal domain"/>
    <property type="match status" value="1"/>
</dbReference>
<evidence type="ECO:0000256" key="8">
    <source>
        <dbReference type="ARBA" id="ARBA00022737"/>
    </source>
</evidence>
<feature type="signal peptide" evidence="26">
    <location>
        <begin position="1"/>
        <end position="16"/>
    </location>
</feature>
<dbReference type="GO" id="GO:0004598">
    <property type="term" value="F:peptidylamidoglycolate lyase activity"/>
    <property type="evidence" value="ECO:0007669"/>
    <property type="project" value="UniProtKB-EC"/>
</dbReference>
<evidence type="ECO:0000259" key="27">
    <source>
        <dbReference type="Pfam" id="PF01082"/>
    </source>
</evidence>
<name>A0AAD5E2W1_9CHLO</name>
<feature type="binding site" evidence="23">
    <location>
        <position position="207"/>
    </location>
    <ligand>
        <name>Cu(2+)</name>
        <dbReference type="ChEBI" id="CHEBI:29036"/>
        <label>1</label>
        <note>catalytic</note>
    </ligand>
</feature>
<feature type="disulfide bond" evidence="24">
    <location>
        <begin position="192"/>
        <end position="299"/>
    </location>
</feature>
<dbReference type="InterPro" id="IPR024548">
    <property type="entry name" value="Cu2_monoox_C"/>
</dbReference>
<dbReference type="GO" id="GO:0016020">
    <property type="term" value="C:membrane"/>
    <property type="evidence" value="ECO:0007669"/>
    <property type="project" value="InterPro"/>
</dbReference>
<dbReference type="PROSITE" id="PS00085">
    <property type="entry name" value="CU2_MONOOXYGENASE_2"/>
    <property type="match status" value="1"/>
</dbReference>
<dbReference type="GO" id="GO:0005507">
    <property type="term" value="F:copper ion binding"/>
    <property type="evidence" value="ECO:0007669"/>
    <property type="project" value="InterPro"/>
</dbReference>
<keyword evidence="23" id="KW-0106">Calcium</keyword>
<dbReference type="Gene3D" id="2.60.120.230">
    <property type="match status" value="1"/>
</dbReference>
<dbReference type="Pfam" id="PF01082">
    <property type="entry name" value="Cu2_monooxygen"/>
    <property type="match status" value="1"/>
</dbReference>
<evidence type="ECO:0000313" key="30">
    <source>
        <dbReference type="Proteomes" id="UP001205105"/>
    </source>
</evidence>
<comment type="catalytic activity">
    <reaction evidence="1">
        <text>a [peptide]-C-terminal (2S)-2-hydroxyglycine = a [peptide]-C-terminal amide + glyoxylate</text>
        <dbReference type="Rhea" id="RHEA:20924"/>
        <dbReference type="Rhea" id="RHEA-COMP:13485"/>
        <dbReference type="Rhea" id="RHEA-COMP:15321"/>
        <dbReference type="ChEBI" id="CHEBI:36655"/>
        <dbReference type="ChEBI" id="CHEBI:137001"/>
        <dbReference type="ChEBI" id="CHEBI:142768"/>
        <dbReference type="EC" id="4.3.2.5"/>
    </reaction>
</comment>
<dbReference type="PANTHER" id="PTHR10680:SF14">
    <property type="entry name" value="PEPTIDYL-GLYCINE ALPHA-AMIDATING MONOOXYGENASE"/>
    <property type="match status" value="1"/>
</dbReference>
<dbReference type="AlphaFoldDB" id="A0AAD5E2W1"/>
<evidence type="ECO:0000259" key="28">
    <source>
        <dbReference type="Pfam" id="PF03712"/>
    </source>
</evidence>
<evidence type="ECO:0000256" key="4">
    <source>
        <dbReference type="ARBA" id="ARBA00010263"/>
    </source>
</evidence>
<feature type="binding site" evidence="22">
    <location>
        <position position="362"/>
    </location>
    <ligand>
        <name>a protein</name>
        <dbReference type="ChEBI" id="CHEBI:16541"/>
    </ligand>
    <ligandPart>
        <name>C-terminal Xaa-(2S)-2-hydroxyglycine residue</name>
        <dbReference type="ChEBI" id="CHEBI:142768"/>
    </ligandPart>
</feature>
<comment type="catalytic activity">
    <reaction evidence="21">
        <text>a [peptide]-C-terminal glycine + 2 L-ascorbate + O2 = a [peptide]-C-terminal (2S)-2-hydroxyglycine + 2 monodehydro-L-ascorbate radical + H2O</text>
        <dbReference type="Rhea" id="RHEA:21452"/>
        <dbReference type="Rhea" id="RHEA-COMP:13486"/>
        <dbReference type="Rhea" id="RHEA-COMP:15321"/>
        <dbReference type="ChEBI" id="CHEBI:15377"/>
        <dbReference type="ChEBI" id="CHEBI:15379"/>
        <dbReference type="ChEBI" id="CHEBI:38290"/>
        <dbReference type="ChEBI" id="CHEBI:59513"/>
        <dbReference type="ChEBI" id="CHEBI:137000"/>
        <dbReference type="ChEBI" id="CHEBI:142768"/>
        <dbReference type="EC" id="1.14.17.3"/>
    </reaction>
</comment>
<dbReference type="InterPro" id="IPR020611">
    <property type="entry name" value="Cu2_ascorb_mOase_CS-1"/>
</dbReference>
<evidence type="ECO:0000256" key="24">
    <source>
        <dbReference type="PIRSR" id="PIRSR600720-3"/>
    </source>
</evidence>
<feature type="binding site" evidence="23">
    <location>
        <position position="78"/>
    </location>
    <ligand>
        <name>Cu(2+)</name>
        <dbReference type="ChEBI" id="CHEBI:29036"/>
        <label>1</label>
        <note>catalytic</note>
    </ligand>
</feature>
<evidence type="ECO:0000256" key="2">
    <source>
        <dbReference type="ARBA" id="ARBA00004541"/>
    </source>
</evidence>
<dbReference type="PANTHER" id="PTHR10680">
    <property type="entry name" value="PEPTIDYL-GLYCINE ALPHA-AMIDATING MONOOXYGENASE"/>
    <property type="match status" value="1"/>
</dbReference>
<evidence type="ECO:0000256" key="16">
    <source>
        <dbReference type="ARBA" id="ARBA00023180"/>
    </source>
</evidence>
<sequence length="651" mass="69886">MAVLGVLLAILAVVRADGKPAAAPPAPAPGETFELPVRFPEHPTDEEDAYLCTAIKLPDQPLKLVGIEATSDQRIVHHMLLFGCQVPAQTEEVWNCRMSPVCGTASEGVLYGWGKNAPAVAMPQGAGFSVGPGTGIRSLMHYLHGRPANDTSGIKLRLSSVPVPYSAGMVAFASMFKIMPRTNSTLVKNSCCYSGWEPLHGFATRVHTHKMGREVFLDRTRPTDRSALERVVALSPQKPQGFYPVHPEATFLPGDQLTMACDFDSSTVDHTVVSGHSAADEMCNLYLMLYSQLPYFGWCLDNQTVVEMLGPGGLPVKGQMVPEAKVWQPPEAVKRVGAPAFRIGQVSGLASPGDGTVWVVHRGERAWNPDGSVANSGAATSGTMEEEAVLAGPVVLQLDQDSGALLQSWGSGQFVMPHMVTLDYDGNLWITDVALHQAIKFDKSGKQLLALGQAGKSGSGPKAFCKPTQVAVGRDGSIYVSDGYCNSRVVQFDAKGKWVRDFTVPEGQGQPLLVPHSLVVHECLQRLLVAERERGRVHAFGLDGKYVGVWDIEQEYGMPFSLTLGPYGSVLALTWQPSVSPAKSFLVALDANHPGSILGSWSLSGLQYPHDLTLVPAPLEVTGAGERLLAVLVGETKDSGQNMHKFVLTPP</sequence>
<feature type="chain" id="PRO_5042292680" description="Peptidylglycine monooxygenase" evidence="26">
    <location>
        <begin position="17"/>
        <end position="651"/>
    </location>
</feature>
<keyword evidence="11" id="KW-0560">Oxidoreductase</keyword>
<feature type="disulfide bond" evidence="24">
    <location>
        <begin position="52"/>
        <end position="96"/>
    </location>
</feature>
<dbReference type="Pfam" id="PF03712">
    <property type="entry name" value="Cu2_monoox_C"/>
    <property type="match status" value="1"/>
</dbReference>
<dbReference type="PROSITE" id="PS51125">
    <property type="entry name" value="NHL"/>
    <property type="match status" value="1"/>
</dbReference>
<comment type="similarity">
    <text evidence="4">In the N-terminal section; belongs to the copper type II ascorbate-dependent monooxygenase family.</text>
</comment>
<evidence type="ECO:0000256" key="7">
    <source>
        <dbReference type="ARBA" id="ARBA00022729"/>
    </source>
</evidence>
<dbReference type="CDD" id="cd14958">
    <property type="entry name" value="NHL_PAL_like"/>
    <property type="match status" value="1"/>
</dbReference>
<keyword evidence="30" id="KW-1185">Reference proteome</keyword>
<evidence type="ECO:0000256" key="9">
    <source>
        <dbReference type="ARBA" id="ARBA00022833"/>
    </source>
</evidence>
<keyword evidence="10" id="KW-1133">Transmembrane helix</keyword>
<keyword evidence="7 26" id="KW-0732">Signal</keyword>
<evidence type="ECO:0000256" key="18">
    <source>
        <dbReference type="ARBA" id="ARBA00023268"/>
    </source>
</evidence>
<evidence type="ECO:0000256" key="26">
    <source>
        <dbReference type="SAM" id="SignalP"/>
    </source>
</evidence>
<dbReference type="SUPFAM" id="SSF101898">
    <property type="entry name" value="NHL repeat"/>
    <property type="match status" value="1"/>
</dbReference>
<reference evidence="29" key="1">
    <citation type="submission" date="2020-11" db="EMBL/GenBank/DDBJ databases">
        <title>Chlorella ohadii genome sequencing and assembly.</title>
        <authorList>
            <person name="Murik O."/>
            <person name="Treves H."/>
            <person name="Kedem I."/>
            <person name="Shotland Y."/>
            <person name="Kaplan A."/>
        </authorList>
    </citation>
    <scope>NUCLEOTIDE SEQUENCE</scope>
    <source>
        <strain evidence="29">1</strain>
    </source>
</reference>
<dbReference type="InterPro" id="IPR036939">
    <property type="entry name" value="Cu2_ascorb_mOase_N_sf"/>
</dbReference>
<keyword evidence="5" id="KW-0812">Transmembrane</keyword>
<dbReference type="Proteomes" id="UP001205105">
    <property type="component" value="Unassembled WGS sequence"/>
</dbReference>
<keyword evidence="19" id="KW-0968">Cytoplasmic vesicle</keyword>
<dbReference type="InterPro" id="IPR011042">
    <property type="entry name" value="6-blade_b-propeller_TolB-like"/>
</dbReference>
<comment type="cofactor">
    <cofactor evidence="23">
        <name>Zn(2+)</name>
        <dbReference type="ChEBI" id="CHEBI:29105"/>
    </cofactor>
    <text evidence="23">Binds one Zn(2+) ion per subunit.</text>
</comment>
<accession>A0AAD5E2W1</accession>
<comment type="caution">
    <text evidence="29">The sequence shown here is derived from an EMBL/GenBank/DDBJ whole genome shotgun (WGS) entry which is preliminary data.</text>
</comment>
<feature type="binding site" evidence="23">
    <location>
        <position position="209"/>
    </location>
    <ligand>
        <name>Cu(2+)</name>
        <dbReference type="ChEBI" id="CHEBI:29036"/>
        <label>1</label>
        <note>catalytic</note>
    </ligand>
</feature>
<feature type="domain" description="Copper type II ascorbate-dependent monooxygenase N-terminal" evidence="27">
    <location>
        <begin position="43"/>
        <end position="140"/>
    </location>
</feature>
<dbReference type="InterPro" id="IPR014784">
    <property type="entry name" value="Cu2_ascorb_mOase-like_C"/>
</dbReference>
<keyword evidence="6 23" id="KW-0479">Metal-binding</keyword>
<dbReference type="InterPro" id="IPR000323">
    <property type="entry name" value="Cu2_ascorb_mOase_N"/>
</dbReference>
<evidence type="ECO:0000256" key="25">
    <source>
        <dbReference type="PROSITE-ProRule" id="PRU00504"/>
    </source>
</evidence>
<evidence type="ECO:0000256" key="3">
    <source>
        <dbReference type="ARBA" id="ARBA00006026"/>
    </source>
</evidence>
<dbReference type="SUPFAM" id="SSF49742">
    <property type="entry name" value="PHM/PNGase F"/>
    <property type="match status" value="2"/>
</dbReference>
<evidence type="ECO:0000256" key="15">
    <source>
        <dbReference type="ARBA" id="ARBA00023157"/>
    </source>
</evidence>
<keyword evidence="14" id="KW-0472">Membrane</keyword>
<keyword evidence="17" id="KW-0456">Lyase</keyword>
<gene>
    <name evidence="29" type="ORF">COHA_000641</name>
</gene>
<proteinExistence type="inferred from homology"/>
<keyword evidence="12 23" id="KW-0186">Copper</keyword>
<dbReference type="GO" id="GO:0012505">
    <property type="term" value="C:endomembrane system"/>
    <property type="evidence" value="ECO:0007669"/>
    <property type="project" value="UniProtKB-SubCell"/>
</dbReference>
<evidence type="ECO:0000256" key="14">
    <source>
        <dbReference type="ARBA" id="ARBA00023136"/>
    </source>
</evidence>
<evidence type="ECO:0000256" key="20">
    <source>
        <dbReference type="ARBA" id="ARBA00037847"/>
    </source>
</evidence>
<organism evidence="29 30">
    <name type="scientific">Chlorella ohadii</name>
    <dbReference type="NCBI Taxonomy" id="2649997"/>
    <lineage>
        <taxon>Eukaryota</taxon>
        <taxon>Viridiplantae</taxon>
        <taxon>Chlorophyta</taxon>
        <taxon>core chlorophytes</taxon>
        <taxon>Trebouxiophyceae</taxon>
        <taxon>Chlorellales</taxon>
        <taxon>Chlorellaceae</taxon>
        <taxon>Chlorella clade</taxon>
        <taxon>Chlorella</taxon>
    </lineage>
</organism>
<dbReference type="GO" id="GO:0031410">
    <property type="term" value="C:cytoplasmic vesicle"/>
    <property type="evidence" value="ECO:0007669"/>
    <property type="project" value="UniProtKB-SubCell"/>
</dbReference>
<feature type="binding site" evidence="23">
    <location>
        <position position="77"/>
    </location>
    <ligand>
        <name>Cu(2+)</name>
        <dbReference type="ChEBI" id="CHEBI:29036"/>
        <label>1</label>
        <note>catalytic</note>
    </ligand>
</feature>
<dbReference type="InterPro" id="IPR000720">
    <property type="entry name" value="PHM/PAL"/>
</dbReference>
<feature type="repeat" description="NHL" evidence="25">
    <location>
        <begin position="451"/>
        <end position="495"/>
    </location>
</feature>
<keyword evidence="16" id="KW-0325">Glycoprotein</keyword>
<dbReference type="Gene3D" id="2.120.10.30">
    <property type="entry name" value="TolB, C-terminal domain"/>
    <property type="match status" value="1"/>
</dbReference>
<feature type="disulfide bond" evidence="24">
    <location>
        <begin position="465"/>
        <end position="485"/>
    </location>
</feature>
<evidence type="ECO:0008006" key="31">
    <source>
        <dbReference type="Google" id="ProtNLM"/>
    </source>
</evidence>
<evidence type="ECO:0000256" key="13">
    <source>
        <dbReference type="ARBA" id="ARBA00023033"/>
    </source>
</evidence>
<evidence type="ECO:0000256" key="19">
    <source>
        <dbReference type="ARBA" id="ARBA00023329"/>
    </source>
</evidence>
<dbReference type="InterPro" id="IPR008977">
    <property type="entry name" value="PHM/PNGase_F_dom_sf"/>
</dbReference>
<evidence type="ECO:0000256" key="22">
    <source>
        <dbReference type="PIRSR" id="PIRSR600720-1"/>
    </source>
</evidence>
<dbReference type="GO" id="GO:0006518">
    <property type="term" value="P:peptide metabolic process"/>
    <property type="evidence" value="ECO:0007669"/>
    <property type="project" value="InterPro"/>
</dbReference>
<dbReference type="GO" id="GO:0004504">
    <property type="term" value="F:peptidylglycine monooxygenase activity"/>
    <property type="evidence" value="ECO:0007669"/>
    <property type="project" value="UniProtKB-EC"/>
</dbReference>
<feature type="binding site" evidence="22">
    <location>
        <position position="484"/>
    </location>
    <ligand>
        <name>a protein</name>
        <dbReference type="ChEBI" id="CHEBI:16541"/>
    </ligand>
    <ligandPart>
        <name>C-terminal Xaa-(2S)-2-hydroxyglycine residue</name>
        <dbReference type="ChEBI" id="CHEBI:142768"/>
    </ligandPart>
</feature>
<dbReference type="Pfam" id="PF01436">
    <property type="entry name" value="NHL"/>
    <property type="match status" value="1"/>
</dbReference>
<evidence type="ECO:0000256" key="1">
    <source>
        <dbReference type="ARBA" id="ARBA00000686"/>
    </source>
</evidence>